<keyword evidence="4" id="KW-1185">Reference proteome</keyword>
<evidence type="ECO:0000313" key="3">
    <source>
        <dbReference type="EMBL" id="ADJ24186.1"/>
    </source>
</evidence>
<organism evidence="3 4">
    <name type="scientific">Hyphomicrobium denitrificans (strain ATCC 51888 / DSM 1869 / NCIMB 11706 / TK 0415)</name>
    <dbReference type="NCBI Taxonomy" id="582899"/>
    <lineage>
        <taxon>Bacteria</taxon>
        <taxon>Pseudomonadati</taxon>
        <taxon>Pseudomonadota</taxon>
        <taxon>Alphaproteobacteria</taxon>
        <taxon>Hyphomicrobiales</taxon>
        <taxon>Hyphomicrobiaceae</taxon>
        <taxon>Hyphomicrobium</taxon>
    </lineage>
</organism>
<comment type="similarity">
    <text evidence="1">Belongs to the bactofilin family.</text>
</comment>
<dbReference type="RefSeq" id="WP_013216345.1">
    <property type="nucleotide sequence ID" value="NC_014313.1"/>
</dbReference>
<reference evidence="4" key="1">
    <citation type="journal article" date="2011" name="J. Bacteriol.">
        <title>Genome sequences of eight morphologically diverse alphaproteobacteria.</title>
        <authorList>
            <consortium name="US DOE Joint Genome Institute"/>
            <person name="Brown P.J."/>
            <person name="Kysela D.T."/>
            <person name="Buechlein A."/>
            <person name="Hemmerich C."/>
            <person name="Brun Y.V."/>
        </authorList>
    </citation>
    <scope>NUCLEOTIDE SEQUENCE [LARGE SCALE GENOMIC DNA]</scope>
    <source>
        <strain evidence="4">ATCC 51888 / DSM 1869 / NCIB 11706 / TK 0415</strain>
    </source>
</reference>
<name>D8JRW8_HYPDA</name>
<protein>
    <recommendedName>
        <fullName evidence="5">Polymer-forming cytoskeletal protein</fullName>
    </recommendedName>
</protein>
<dbReference type="EMBL" id="CP002083">
    <property type="protein sequence ID" value="ADJ24186.1"/>
    <property type="molecule type" value="Genomic_DNA"/>
</dbReference>
<dbReference type="KEGG" id="hdn:Hden_2389"/>
<dbReference type="PANTHER" id="PTHR35024:SF4">
    <property type="entry name" value="POLYMER-FORMING CYTOSKELETAL PROTEIN"/>
    <property type="match status" value="1"/>
</dbReference>
<evidence type="ECO:0000313" key="4">
    <source>
        <dbReference type="Proteomes" id="UP000002033"/>
    </source>
</evidence>
<dbReference type="STRING" id="582899.Hden_2389"/>
<dbReference type="InterPro" id="IPR007607">
    <property type="entry name" value="BacA/B"/>
</dbReference>
<evidence type="ECO:0000256" key="1">
    <source>
        <dbReference type="ARBA" id="ARBA00044755"/>
    </source>
</evidence>
<dbReference type="AlphaFoldDB" id="D8JRW8"/>
<accession>D8JRW8</accession>
<evidence type="ECO:0000256" key="2">
    <source>
        <dbReference type="SAM" id="MobiDB-lite"/>
    </source>
</evidence>
<dbReference type="eggNOG" id="COG1664">
    <property type="taxonomic scope" value="Bacteria"/>
</dbReference>
<sequence>MFNRVSTPDPRNVEPIKSITPQPISPIKTSTPPLFGTTQHHSTPAIDAPTSVLGQDITIAGQQLVIKTKGSLLIAGHIQGDVHGESVTVGDTGSVVGTITARTIIIQGEVSGALKGSSVNLNATSRVEGDIIKQTLSIDEGAQFDGSVRRAKDVSEVTPDLG</sequence>
<proteinExistence type="inferred from homology"/>
<dbReference type="Pfam" id="PF04519">
    <property type="entry name" value="Bactofilin"/>
    <property type="match status" value="1"/>
</dbReference>
<feature type="region of interest" description="Disordered" evidence="2">
    <location>
        <begin position="1"/>
        <end position="27"/>
    </location>
</feature>
<dbReference type="PANTHER" id="PTHR35024">
    <property type="entry name" value="HYPOTHETICAL CYTOSOLIC PROTEIN"/>
    <property type="match status" value="1"/>
</dbReference>
<gene>
    <name evidence="3" type="ordered locus">Hden_2389</name>
</gene>
<dbReference type="HOGENOM" id="CLU_072799_1_1_5"/>
<evidence type="ECO:0008006" key="5">
    <source>
        <dbReference type="Google" id="ProtNLM"/>
    </source>
</evidence>
<dbReference type="Proteomes" id="UP000002033">
    <property type="component" value="Chromosome"/>
</dbReference>
<dbReference type="OrthoDB" id="5738271at2"/>